<accession>A0A094IXS0</accession>
<evidence type="ECO:0000313" key="2">
    <source>
        <dbReference type="Proteomes" id="UP000054363"/>
    </source>
</evidence>
<dbReference type="EMBL" id="JPER01000001">
    <property type="protein sequence ID" value="KFZ31877.1"/>
    <property type="molecule type" value="Genomic_DNA"/>
</dbReference>
<comment type="caution">
    <text evidence="1">The sequence shown here is derived from an EMBL/GenBank/DDBJ whole genome shotgun (WGS) entry which is preliminary data.</text>
</comment>
<proteinExistence type="predicted"/>
<gene>
    <name evidence="1" type="ORF">IDSA_04120</name>
</gene>
<name>A0A094IXS0_9GAMM</name>
<organism evidence="1 2">
    <name type="scientific">Pseudidiomarina salinarum</name>
    <dbReference type="NCBI Taxonomy" id="435908"/>
    <lineage>
        <taxon>Bacteria</taxon>
        <taxon>Pseudomonadati</taxon>
        <taxon>Pseudomonadota</taxon>
        <taxon>Gammaproteobacteria</taxon>
        <taxon>Alteromonadales</taxon>
        <taxon>Idiomarinaceae</taxon>
        <taxon>Pseudidiomarina</taxon>
    </lineage>
</organism>
<dbReference type="Proteomes" id="UP000054363">
    <property type="component" value="Unassembled WGS sequence"/>
</dbReference>
<protein>
    <submittedName>
        <fullName evidence="1">Uncharacterized protein</fullName>
    </submittedName>
</protein>
<dbReference type="RefSeq" id="WP_034774407.1">
    <property type="nucleotide sequence ID" value="NZ_JPER01000001.1"/>
</dbReference>
<keyword evidence="2" id="KW-1185">Reference proteome</keyword>
<dbReference type="AlphaFoldDB" id="A0A094IXS0"/>
<reference evidence="1 2" key="1">
    <citation type="submission" date="2014-06" db="EMBL/GenBank/DDBJ databases">
        <title>The draft genome sequence of Idiomarina salinarum ISL-52.</title>
        <authorList>
            <person name="Du J."/>
            <person name="Shao Z."/>
        </authorList>
    </citation>
    <scope>NUCLEOTIDE SEQUENCE [LARGE SCALE GENOMIC DNA]</scope>
    <source>
        <strain evidence="1 2">ISL-52</strain>
    </source>
</reference>
<evidence type="ECO:0000313" key="1">
    <source>
        <dbReference type="EMBL" id="KFZ31877.1"/>
    </source>
</evidence>
<sequence>MGLLNELKKKQDQIDREFEHFKEILTHFPAEEYGIEIPNIKEKNKTEIRGFGVLLVLHGQLLQSENELHRTLTITMREEPSSDIIELERFVVDRNSHIVIPEAEGYEGNINIRLAEYKDKSDLGLYSEIILTYFMKLAFSKLDELRKAPKQNP</sequence>